<evidence type="ECO:0000256" key="1">
    <source>
        <dbReference type="SAM" id="Phobius"/>
    </source>
</evidence>
<dbReference type="RefSeq" id="WP_010879623.1">
    <property type="nucleotide sequence ID" value="NZ_CP006577.1"/>
</dbReference>
<accession>A0A075WIT0</accession>
<dbReference type="HOGENOM" id="CLU_1136010_0_0_2"/>
<keyword evidence="1" id="KW-0472">Membrane</keyword>
<feature type="transmembrane region" description="Helical" evidence="1">
    <location>
        <begin position="197"/>
        <end position="217"/>
    </location>
</feature>
<dbReference type="KEGG" id="afg:AFULGI_00024020"/>
<dbReference type="SMR" id="A0A075WIT0"/>
<sequence>MNKGKFALLFTFAACFAVIVFFWLLAVPPENFTADRIVMVLLISPIFAILLAFNLSRFLKQHGYSLRQVHVALEQNIADFIYEFQRLVFIHLMPIAFLGALIFYYGEFTPAIAEFLSLFALIFALSPLLFLGISFFVAMLQVYERVRKKSLLRANFFNFWIWIHLFVILLIIISKVLVQPSELPFQKAYFKALNDGVFNLLIIATMNAIFGVTGRMVAREKFPILLHLSIPLVNSFVAVKILMA</sequence>
<feature type="transmembrane region" description="Helical" evidence="1">
    <location>
        <begin position="155"/>
        <end position="177"/>
    </location>
</feature>
<organism evidence="2 3">
    <name type="scientific">Archaeoglobus fulgidus DSM 8774</name>
    <dbReference type="NCBI Taxonomy" id="1344584"/>
    <lineage>
        <taxon>Archaea</taxon>
        <taxon>Methanobacteriati</taxon>
        <taxon>Methanobacteriota</taxon>
        <taxon>Archaeoglobi</taxon>
        <taxon>Archaeoglobales</taxon>
        <taxon>Archaeoglobaceae</taxon>
        <taxon>Archaeoglobus</taxon>
    </lineage>
</organism>
<proteinExistence type="predicted"/>
<evidence type="ECO:0000313" key="3">
    <source>
        <dbReference type="Proteomes" id="UP000028501"/>
    </source>
</evidence>
<keyword evidence="1" id="KW-1133">Transmembrane helix</keyword>
<feature type="transmembrane region" description="Helical" evidence="1">
    <location>
        <begin position="118"/>
        <end position="143"/>
    </location>
</feature>
<keyword evidence="1" id="KW-0812">Transmembrane</keyword>
<feature type="transmembrane region" description="Helical" evidence="1">
    <location>
        <begin position="7"/>
        <end position="25"/>
    </location>
</feature>
<feature type="transmembrane region" description="Helical" evidence="1">
    <location>
        <begin position="37"/>
        <end position="59"/>
    </location>
</feature>
<protein>
    <submittedName>
        <fullName evidence="2">Uncharacterized protein</fullName>
    </submittedName>
</protein>
<evidence type="ECO:0000313" key="2">
    <source>
        <dbReference type="EMBL" id="AIG99119.1"/>
    </source>
</evidence>
<dbReference type="GeneID" id="24795880"/>
<dbReference type="EMBL" id="CP006577">
    <property type="protein sequence ID" value="AIG99119.1"/>
    <property type="molecule type" value="Genomic_DNA"/>
</dbReference>
<reference evidence="2 3" key="1">
    <citation type="submission" date="2013-07" db="EMBL/GenBank/DDBJ databases">
        <title>Genome of Archaeoglobus fulgidus.</title>
        <authorList>
            <person name="Fiebig A."/>
            <person name="Birkeland N.-K."/>
        </authorList>
    </citation>
    <scope>NUCLEOTIDE SEQUENCE [LARGE SCALE GENOMIC DNA]</scope>
    <source>
        <strain evidence="2 3">DSM 8774</strain>
    </source>
</reference>
<dbReference type="Proteomes" id="UP000028501">
    <property type="component" value="Chromosome"/>
</dbReference>
<feature type="transmembrane region" description="Helical" evidence="1">
    <location>
        <begin position="87"/>
        <end position="106"/>
    </location>
</feature>
<gene>
    <name evidence="2" type="ORF">AFULGI_00024020</name>
</gene>
<name>A0A075WIT0_ARCFL</name>
<dbReference type="AlphaFoldDB" id="A0A075WIT0"/>